<reference evidence="2" key="1">
    <citation type="journal article" date="2019" name="Int. J. Syst. Evol. Microbiol.">
        <title>The Global Catalogue of Microorganisms (GCM) 10K type strain sequencing project: providing services to taxonomists for standard genome sequencing and annotation.</title>
        <authorList>
            <consortium name="The Broad Institute Genomics Platform"/>
            <consortium name="The Broad Institute Genome Sequencing Center for Infectious Disease"/>
            <person name="Wu L."/>
            <person name="Ma J."/>
        </authorList>
    </citation>
    <scope>NUCLEOTIDE SEQUENCE [LARGE SCALE GENOMIC DNA]</scope>
    <source>
        <strain evidence="2">CECT 7477</strain>
    </source>
</reference>
<keyword evidence="2" id="KW-1185">Reference proteome</keyword>
<dbReference type="SUPFAM" id="SSF56219">
    <property type="entry name" value="DNase I-like"/>
    <property type="match status" value="1"/>
</dbReference>
<dbReference type="InterPro" id="IPR036691">
    <property type="entry name" value="Endo/exonu/phosph_ase_sf"/>
</dbReference>
<accession>A0ABV8JUW3</accession>
<dbReference type="RefSeq" id="WP_225621262.1">
    <property type="nucleotide sequence ID" value="NZ_JACYFJ010000005.1"/>
</dbReference>
<evidence type="ECO:0008006" key="3">
    <source>
        <dbReference type="Google" id="ProtNLM"/>
    </source>
</evidence>
<gene>
    <name evidence="1" type="ORF">ACFOUT_19130</name>
</gene>
<sequence>MWTKRNKSPNFGYIGQFWKYLQINLTNFNKILIAGDFNSNKKWDQWDRWWNHTDVVHQLKEKGIESLYHTYYQENQSEERIPTFYHHKNLEKPYHIDYFFGAPFFQSMETYSIGKPTNWLHLSDHMPLILNF</sequence>
<evidence type="ECO:0000313" key="1">
    <source>
        <dbReference type="EMBL" id="MFC4098007.1"/>
    </source>
</evidence>
<evidence type="ECO:0000313" key="2">
    <source>
        <dbReference type="Proteomes" id="UP001595814"/>
    </source>
</evidence>
<dbReference type="Proteomes" id="UP001595814">
    <property type="component" value="Unassembled WGS sequence"/>
</dbReference>
<proteinExistence type="predicted"/>
<comment type="caution">
    <text evidence="1">The sequence shown here is derived from an EMBL/GenBank/DDBJ whole genome shotgun (WGS) entry which is preliminary data.</text>
</comment>
<dbReference type="EMBL" id="JBHSAW010000025">
    <property type="protein sequence ID" value="MFC4098007.1"/>
    <property type="molecule type" value="Genomic_DNA"/>
</dbReference>
<organism evidence="1 2">
    <name type="scientific">Euzebyella saccharophila</name>
    <dbReference type="NCBI Taxonomy" id="679664"/>
    <lineage>
        <taxon>Bacteria</taxon>
        <taxon>Pseudomonadati</taxon>
        <taxon>Bacteroidota</taxon>
        <taxon>Flavobacteriia</taxon>
        <taxon>Flavobacteriales</taxon>
        <taxon>Flavobacteriaceae</taxon>
        <taxon>Euzebyella</taxon>
    </lineage>
</organism>
<protein>
    <recommendedName>
        <fullName evidence="3">Endonuclease/exonuclease/phosphatase domain-containing protein</fullName>
    </recommendedName>
</protein>
<dbReference type="Gene3D" id="3.60.10.10">
    <property type="entry name" value="Endonuclease/exonuclease/phosphatase"/>
    <property type="match status" value="1"/>
</dbReference>
<name>A0ABV8JUW3_9FLAO</name>